<dbReference type="PANTHER" id="PTHR31434">
    <property type="entry name" value="S PHASE CYCLIN A-ASSOCIATED PROTEIN IN THE ENDOPLASMIC RETICULUM"/>
    <property type="match status" value="1"/>
</dbReference>
<protein>
    <submittedName>
        <fullName evidence="1">Uncharacterized protein</fullName>
    </submittedName>
</protein>
<sequence>MKRAEEKRQKHLAEIVKKAHDEESKKRAIAFINKIEAQNKQHDFIARIRFY</sequence>
<dbReference type="EMBL" id="GL732544">
    <property type="protein sequence ID" value="EFX81093.1"/>
    <property type="molecule type" value="Genomic_DNA"/>
</dbReference>
<dbReference type="OrthoDB" id="71500at2759"/>
<proteinExistence type="predicted"/>
<organism evidence="1 2">
    <name type="scientific">Daphnia pulex</name>
    <name type="common">Water flea</name>
    <dbReference type="NCBI Taxonomy" id="6669"/>
    <lineage>
        <taxon>Eukaryota</taxon>
        <taxon>Metazoa</taxon>
        <taxon>Ecdysozoa</taxon>
        <taxon>Arthropoda</taxon>
        <taxon>Crustacea</taxon>
        <taxon>Branchiopoda</taxon>
        <taxon>Diplostraca</taxon>
        <taxon>Cladocera</taxon>
        <taxon>Anomopoda</taxon>
        <taxon>Daphniidae</taxon>
        <taxon>Daphnia</taxon>
    </lineage>
</organism>
<dbReference type="HOGENOM" id="CLU_3108489_0_0_1"/>
<dbReference type="AlphaFoldDB" id="E9GGW3"/>
<reference evidence="1 2" key="1">
    <citation type="journal article" date="2011" name="Science">
        <title>The ecoresponsive genome of Daphnia pulex.</title>
        <authorList>
            <person name="Colbourne J.K."/>
            <person name="Pfrender M.E."/>
            <person name="Gilbert D."/>
            <person name="Thomas W.K."/>
            <person name="Tucker A."/>
            <person name="Oakley T.H."/>
            <person name="Tokishita S."/>
            <person name="Aerts A."/>
            <person name="Arnold G.J."/>
            <person name="Basu M.K."/>
            <person name="Bauer D.J."/>
            <person name="Caceres C.E."/>
            <person name="Carmel L."/>
            <person name="Casola C."/>
            <person name="Choi J.H."/>
            <person name="Detter J.C."/>
            <person name="Dong Q."/>
            <person name="Dusheyko S."/>
            <person name="Eads B.D."/>
            <person name="Frohlich T."/>
            <person name="Geiler-Samerotte K.A."/>
            <person name="Gerlach D."/>
            <person name="Hatcher P."/>
            <person name="Jogdeo S."/>
            <person name="Krijgsveld J."/>
            <person name="Kriventseva E.V."/>
            <person name="Kultz D."/>
            <person name="Laforsch C."/>
            <person name="Lindquist E."/>
            <person name="Lopez J."/>
            <person name="Manak J.R."/>
            <person name="Muller J."/>
            <person name="Pangilinan J."/>
            <person name="Patwardhan R.P."/>
            <person name="Pitluck S."/>
            <person name="Pritham E.J."/>
            <person name="Rechtsteiner A."/>
            <person name="Rho M."/>
            <person name="Rogozin I.B."/>
            <person name="Sakarya O."/>
            <person name="Salamov A."/>
            <person name="Schaack S."/>
            <person name="Shapiro H."/>
            <person name="Shiga Y."/>
            <person name="Skalitzky C."/>
            <person name="Smith Z."/>
            <person name="Souvorov A."/>
            <person name="Sung W."/>
            <person name="Tang Z."/>
            <person name="Tsuchiya D."/>
            <person name="Tu H."/>
            <person name="Vos H."/>
            <person name="Wang M."/>
            <person name="Wolf Y.I."/>
            <person name="Yamagata H."/>
            <person name="Yamada T."/>
            <person name="Ye Y."/>
            <person name="Shaw J.R."/>
            <person name="Andrews J."/>
            <person name="Crease T.J."/>
            <person name="Tang H."/>
            <person name="Lucas S.M."/>
            <person name="Robertson H.M."/>
            <person name="Bork P."/>
            <person name="Koonin E.V."/>
            <person name="Zdobnov E.M."/>
            <person name="Grigoriev I.V."/>
            <person name="Lynch M."/>
            <person name="Boore J.L."/>
        </authorList>
    </citation>
    <scope>NUCLEOTIDE SEQUENCE [LARGE SCALE GENOMIC DNA]</scope>
</reference>
<dbReference type="PANTHER" id="PTHR31434:SF2">
    <property type="entry name" value="S PHASE CYCLIN A-ASSOCIATED PROTEIN IN THE ENDOPLASMIC RETICULUM"/>
    <property type="match status" value="1"/>
</dbReference>
<evidence type="ECO:0000313" key="2">
    <source>
        <dbReference type="Proteomes" id="UP000000305"/>
    </source>
</evidence>
<dbReference type="Proteomes" id="UP000000305">
    <property type="component" value="Unassembled WGS sequence"/>
</dbReference>
<name>E9GGW3_DAPPU</name>
<keyword evidence="2" id="KW-1185">Reference proteome</keyword>
<accession>E9GGW3</accession>
<dbReference type="KEGG" id="dpx:DAPPUDRAFT_242534"/>
<dbReference type="InParanoid" id="E9GGW3"/>
<evidence type="ECO:0000313" key="1">
    <source>
        <dbReference type="EMBL" id="EFX81093.1"/>
    </source>
</evidence>
<gene>
    <name evidence="1" type="ORF">DAPPUDRAFT_242534</name>
</gene>